<evidence type="ECO:0000259" key="1">
    <source>
        <dbReference type="Pfam" id="PF17293"/>
    </source>
</evidence>
<dbReference type="Proteomes" id="UP000249645">
    <property type="component" value="Unassembled WGS sequence"/>
</dbReference>
<protein>
    <recommendedName>
        <fullName evidence="1">Arm DNA-binding domain-containing protein</fullName>
    </recommendedName>
</protein>
<comment type="caution">
    <text evidence="2">The sequence shown here is derived from an EMBL/GenBank/DDBJ whole genome shotgun (WGS) entry which is preliminary data.</text>
</comment>
<sequence length="139" mass="16515">MKQFQQTIGICFFVRKNKEKNDRWPVYARITVNNLRCDFSIKESVSIKGWDDKHGRAKNTLPEYRMLNTYLEEVPTKLCPIITSNKTITADILKRKYFGLYNQTRNLMELIEYHNIQMVGKLAEETLKNYRSTARLVKF</sequence>
<feature type="domain" description="Arm DNA-binding" evidence="1">
    <location>
        <begin position="12"/>
        <end position="94"/>
    </location>
</feature>
<dbReference type="InterPro" id="IPR035386">
    <property type="entry name" value="Arm-DNA-bind_5"/>
</dbReference>
<dbReference type="EMBL" id="QFOI01000036">
    <property type="protein sequence ID" value="PZP51275.1"/>
    <property type="molecule type" value="Genomic_DNA"/>
</dbReference>
<organism evidence="2 3">
    <name type="scientific">Pseudopedobacter saltans</name>
    <dbReference type="NCBI Taxonomy" id="151895"/>
    <lineage>
        <taxon>Bacteria</taxon>
        <taxon>Pseudomonadati</taxon>
        <taxon>Bacteroidota</taxon>
        <taxon>Sphingobacteriia</taxon>
        <taxon>Sphingobacteriales</taxon>
        <taxon>Sphingobacteriaceae</taxon>
        <taxon>Pseudopedobacter</taxon>
    </lineage>
</organism>
<name>A0A2W5F5G7_9SPHI</name>
<evidence type="ECO:0000313" key="3">
    <source>
        <dbReference type="Proteomes" id="UP000249645"/>
    </source>
</evidence>
<dbReference type="Pfam" id="PF17293">
    <property type="entry name" value="Arm-DNA-bind_5"/>
    <property type="match status" value="1"/>
</dbReference>
<reference evidence="2 3" key="1">
    <citation type="submission" date="2017-11" db="EMBL/GenBank/DDBJ databases">
        <title>Infants hospitalized years apart are colonized by the same room-sourced microbial strains.</title>
        <authorList>
            <person name="Brooks B."/>
            <person name="Olm M.R."/>
            <person name="Firek B.A."/>
            <person name="Baker R."/>
            <person name="Thomas B.C."/>
            <person name="Morowitz M.J."/>
            <person name="Banfield J.F."/>
        </authorList>
    </citation>
    <scope>NUCLEOTIDE SEQUENCE [LARGE SCALE GENOMIC DNA]</scope>
    <source>
        <strain evidence="2">S2_009_000_R2_76</strain>
    </source>
</reference>
<proteinExistence type="predicted"/>
<evidence type="ECO:0000313" key="2">
    <source>
        <dbReference type="EMBL" id="PZP51275.1"/>
    </source>
</evidence>
<accession>A0A2W5F5G7</accession>
<dbReference type="AlphaFoldDB" id="A0A2W5F5G7"/>
<gene>
    <name evidence="2" type="ORF">DI598_03655</name>
</gene>